<keyword evidence="5" id="KW-0997">Cell inner membrane</keyword>
<dbReference type="RefSeq" id="WP_211428132.1">
    <property type="nucleotide sequence ID" value="NZ_CP072648.1"/>
</dbReference>
<name>A0ABX8B5J5_9BACT</name>
<feature type="compositionally biased region" description="Gly residues" evidence="10">
    <location>
        <begin position="363"/>
        <end position="407"/>
    </location>
</feature>
<reference evidence="13 14" key="1">
    <citation type="submission" date="2021-03" db="EMBL/GenBank/DDBJ databases">
        <title>Genomic and phenotypic characterization of Chloracidobacterium isolates provides evidence for multiple species.</title>
        <authorList>
            <person name="Saini M.K."/>
            <person name="Costas A.M.G."/>
            <person name="Tank M."/>
            <person name="Bryant D.A."/>
        </authorList>
    </citation>
    <scope>NUCLEOTIDE SEQUENCE [LARGE SCALE GENOMIC DNA]</scope>
    <source>
        <strain evidence="13 14">BV2-C</strain>
    </source>
</reference>
<evidence type="ECO:0000256" key="3">
    <source>
        <dbReference type="ARBA" id="ARBA00022448"/>
    </source>
</evidence>
<dbReference type="EMBL" id="CP072648">
    <property type="protein sequence ID" value="QUW02242.1"/>
    <property type="molecule type" value="Genomic_DNA"/>
</dbReference>
<dbReference type="SUPFAM" id="SSF74653">
    <property type="entry name" value="TolA/TonB C-terminal domain"/>
    <property type="match status" value="1"/>
</dbReference>
<evidence type="ECO:0000256" key="2">
    <source>
        <dbReference type="ARBA" id="ARBA00006555"/>
    </source>
</evidence>
<evidence type="ECO:0000256" key="4">
    <source>
        <dbReference type="ARBA" id="ARBA00022475"/>
    </source>
</evidence>
<evidence type="ECO:0000256" key="1">
    <source>
        <dbReference type="ARBA" id="ARBA00004383"/>
    </source>
</evidence>
<organism evidence="13 14">
    <name type="scientific">Chloracidobacterium validum</name>
    <dbReference type="NCBI Taxonomy" id="2821543"/>
    <lineage>
        <taxon>Bacteria</taxon>
        <taxon>Pseudomonadati</taxon>
        <taxon>Acidobacteriota</taxon>
        <taxon>Terriglobia</taxon>
        <taxon>Terriglobales</taxon>
        <taxon>Acidobacteriaceae</taxon>
        <taxon>Chloracidobacterium</taxon>
    </lineage>
</organism>
<evidence type="ECO:0000256" key="5">
    <source>
        <dbReference type="ARBA" id="ARBA00022519"/>
    </source>
</evidence>
<dbReference type="InterPro" id="IPR037682">
    <property type="entry name" value="TonB_C"/>
</dbReference>
<keyword evidence="7" id="KW-0653">Protein transport</keyword>
<keyword evidence="9 11" id="KW-0472">Membrane</keyword>
<dbReference type="NCBIfam" id="TIGR01352">
    <property type="entry name" value="tonB_Cterm"/>
    <property type="match status" value="1"/>
</dbReference>
<evidence type="ECO:0000256" key="11">
    <source>
        <dbReference type="SAM" id="Phobius"/>
    </source>
</evidence>
<dbReference type="PANTHER" id="PTHR33446">
    <property type="entry name" value="PROTEIN TONB-RELATED"/>
    <property type="match status" value="1"/>
</dbReference>
<feature type="region of interest" description="Disordered" evidence="10">
    <location>
        <begin position="247"/>
        <end position="410"/>
    </location>
</feature>
<feature type="compositionally biased region" description="Basic and acidic residues" evidence="10">
    <location>
        <begin position="284"/>
        <end position="316"/>
    </location>
</feature>
<evidence type="ECO:0000259" key="12">
    <source>
        <dbReference type="PROSITE" id="PS52015"/>
    </source>
</evidence>
<evidence type="ECO:0000256" key="10">
    <source>
        <dbReference type="SAM" id="MobiDB-lite"/>
    </source>
</evidence>
<feature type="transmembrane region" description="Helical" evidence="11">
    <location>
        <begin position="203"/>
        <end position="225"/>
    </location>
</feature>
<keyword evidence="3" id="KW-0813">Transport</keyword>
<proteinExistence type="inferred from homology"/>
<evidence type="ECO:0000313" key="14">
    <source>
        <dbReference type="Proteomes" id="UP000676506"/>
    </source>
</evidence>
<evidence type="ECO:0000256" key="8">
    <source>
        <dbReference type="ARBA" id="ARBA00022989"/>
    </source>
</evidence>
<evidence type="ECO:0000256" key="6">
    <source>
        <dbReference type="ARBA" id="ARBA00022692"/>
    </source>
</evidence>
<sequence>MRDDYLWDKSGEPSPDVVELETQLGQYGFRHVGRVMTVNDFNRISETATVTGASAEDTSRFPSHEIPVPSFAGLQDAPFLVRLWGNLRDTGRDFIRHPAQFFWHKPSPAEQDMFSAGLYFEPASRSLFRKLGQFVRQPSAFLSRKPSVPVPDAPNLTQVDLPPLWTRIGREVGELSRRLGSDPRGFVAAQFTLTRLERRRAQLFGLCFLFAFFLMSGLIGVMLVWPSAPPPVVQEEEKEDLQLISMLELPPLPPPPPPDDRDSGGGAGFGLKTPGKGGGGGGKTDPDPPMKGRLPEPTLDKDQQIVDPTTKPRIEEPSLPVAPKIIADPRAVPPPDLKVPIGDPNSSNTTKPSDGTGKQNAGIGSGGDGRSVGSGTGPGGGPGSGGGVGGGVAGGPAGRGSGDGDGTGVITQRPKLIYSVKPKYTEEGRVNKIQGTVVLSATVGPDGSLSNIRVVKSLGYGLDEKAIEAARQCRFQPAIADGRPVSATVKFSMEFRLL</sequence>
<dbReference type="Proteomes" id="UP000676506">
    <property type="component" value="Chromosome 1"/>
</dbReference>
<keyword evidence="4" id="KW-1003">Cell membrane</keyword>
<keyword evidence="6 11" id="KW-0812">Transmembrane</keyword>
<evidence type="ECO:0000313" key="13">
    <source>
        <dbReference type="EMBL" id="QUW02242.1"/>
    </source>
</evidence>
<dbReference type="InterPro" id="IPR006260">
    <property type="entry name" value="TonB/TolA_C"/>
</dbReference>
<protein>
    <submittedName>
        <fullName evidence="13">Energy transducer TonB</fullName>
    </submittedName>
</protein>
<feature type="compositionally biased region" description="Gly residues" evidence="10">
    <location>
        <begin position="264"/>
        <end position="283"/>
    </location>
</feature>
<dbReference type="Pfam" id="PF03544">
    <property type="entry name" value="TonB_C"/>
    <property type="match status" value="1"/>
</dbReference>
<keyword evidence="14" id="KW-1185">Reference proteome</keyword>
<dbReference type="Gene3D" id="3.30.1150.10">
    <property type="match status" value="1"/>
</dbReference>
<dbReference type="PROSITE" id="PS52015">
    <property type="entry name" value="TONB_CTD"/>
    <property type="match status" value="1"/>
</dbReference>
<dbReference type="InterPro" id="IPR051045">
    <property type="entry name" value="TonB-dependent_transducer"/>
</dbReference>
<evidence type="ECO:0000256" key="9">
    <source>
        <dbReference type="ARBA" id="ARBA00023136"/>
    </source>
</evidence>
<gene>
    <name evidence="13" type="ORF">J8C06_07690</name>
</gene>
<evidence type="ECO:0000256" key="7">
    <source>
        <dbReference type="ARBA" id="ARBA00022927"/>
    </source>
</evidence>
<feature type="domain" description="TonB C-terminal" evidence="12">
    <location>
        <begin position="409"/>
        <end position="498"/>
    </location>
</feature>
<feature type="compositionally biased region" description="Polar residues" evidence="10">
    <location>
        <begin position="344"/>
        <end position="359"/>
    </location>
</feature>
<keyword evidence="8 11" id="KW-1133">Transmembrane helix</keyword>
<comment type="similarity">
    <text evidence="2">Belongs to the TonB family.</text>
</comment>
<accession>A0ABX8B5J5</accession>
<comment type="subcellular location">
    <subcellularLocation>
        <location evidence="1">Cell inner membrane</location>
        <topology evidence="1">Single-pass membrane protein</topology>
        <orientation evidence="1">Periplasmic side</orientation>
    </subcellularLocation>
</comment>